<evidence type="ECO:0000313" key="1">
    <source>
        <dbReference type="EMBL" id="AHN66638.1"/>
    </source>
</evidence>
<sequence>MKINELYAMEPKKVTRELGGLSGFRFDHIPELTNQFYVDSYWGLEEKNEKVEIKYYMDHCFDGRRVWVLASVWYEGKPVMVIQNAGRGGDDHYARYVTDKDAYDSMVSYIVSLLETDFKIEKDLYDADEDIKDITHFYGHDLYTVDKVRW</sequence>
<protein>
    <submittedName>
        <fullName evidence="1">Uncharacterized protein</fullName>
    </submittedName>
</protein>
<name>X2JND8_9CAUD</name>
<dbReference type="EMBL" id="KJ451625">
    <property type="protein sequence ID" value="AHN66638.1"/>
    <property type="molecule type" value="Genomic_DNA"/>
</dbReference>
<reference evidence="1 2" key="1">
    <citation type="journal article" date="2014" name="Genome Announc.">
        <title>Complete Genome Sequence of Bacillus cereus Sensu Lato Bacteriophage Bcp1.</title>
        <authorList>
            <person name="Schuch R."/>
            <person name="Pelzek A.J."/>
            <person name="Fazzini M.M."/>
            <person name="Nelson D.C."/>
            <person name="Fischetti V.A."/>
        </authorList>
    </citation>
    <scope>NUCLEOTIDE SEQUENCE [LARGE SCALE GENOMIC DNA]</scope>
</reference>
<dbReference type="OrthoDB" id="12660at10239"/>
<dbReference type="GeneID" id="19487370"/>
<dbReference type="Proteomes" id="UP000019744">
    <property type="component" value="Segment"/>
</dbReference>
<evidence type="ECO:0000313" key="2">
    <source>
        <dbReference type="Proteomes" id="UP000019744"/>
    </source>
</evidence>
<keyword evidence="2" id="KW-1185">Reference proteome</keyword>
<gene>
    <name evidence="1" type="ORF">Bcp1_163</name>
</gene>
<dbReference type="KEGG" id="vg:19487370"/>
<dbReference type="RefSeq" id="YP_009031445.1">
    <property type="nucleotide sequence ID" value="NC_024137.1"/>
</dbReference>
<accession>X2JND8</accession>
<organism evidence="1 2">
    <name type="scientific">Bacillus phage Bcp1</name>
    <dbReference type="NCBI Taxonomy" id="584892"/>
    <lineage>
        <taxon>Viruses</taxon>
        <taxon>Duplodnaviria</taxon>
        <taxon>Heunggongvirae</taxon>
        <taxon>Uroviricota</taxon>
        <taxon>Caudoviricetes</taxon>
        <taxon>Herelleviridae</taxon>
        <taxon>Bastillevirinae</taxon>
        <taxon>Caeruleovirus</taxon>
        <taxon>Caeruleovirus Bcp1</taxon>
    </lineage>
</organism>
<proteinExistence type="predicted"/>